<reference evidence="9" key="2">
    <citation type="submission" date="2025-09" db="UniProtKB">
        <authorList>
            <consortium name="Ensembl"/>
        </authorList>
    </citation>
    <scope>IDENTIFICATION</scope>
</reference>
<dbReference type="InterPro" id="IPR051709">
    <property type="entry name" value="Ub-ligase/GTPase-reg"/>
</dbReference>
<proteinExistence type="predicted"/>
<feature type="domain" description="HECT" evidence="8">
    <location>
        <begin position="599"/>
        <end position="926"/>
    </location>
</feature>
<dbReference type="PROSITE" id="PS50237">
    <property type="entry name" value="HECT"/>
    <property type="match status" value="1"/>
</dbReference>
<dbReference type="PANTHER" id="PTHR45622:SF5">
    <property type="entry name" value="E3 UBIQUITIN-PROTEIN LIGASE HERC4-RELATED"/>
    <property type="match status" value="1"/>
</dbReference>
<protein>
    <submittedName>
        <fullName evidence="9">HECT and RLD domain containing E3 ubiquitin protein ligase 4</fullName>
    </submittedName>
</protein>
<dbReference type="Gene3D" id="2.130.10.30">
    <property type="entry name" value="Regulator of chromosome condensation 1/beta-lactamase-inhibitor protein II"/>
    <property type="match status" value="2"/>
</dbReference>
<dbReference type="GO" id="GO:0005737">
    <property type="term" value="C:cytoplasm"/>
    <property type="evidence" value="ECO:0007669"/>
    <property type="project" value="UniProtKB-SubCell"/>
</dbReference>
<comment type="subcellular location">
    <subcellularLocation>
        <location evidence="1">Cytoplasm</location>
    </subcellularLocation>
</comment>
<feature type="active site" description="Glycyl thioester intermediate" evidence="6">
    <location>
        <position position="894"/>
    </location>
</feature>
<keyword evidence="4" id="KW-0677">Repeat</keyword>
<evidence type="ECO:0000256" key="3">
    <source>
        <dbReference type="ARBA" id="ARBA00022679"/>
    </source>
</evidence>
<evidence type="ECO:0000313" key="10">
    <source>
        <dbReference type="Proteomes" id="UP000694568"/>
    </source>
</evidence>
<organism evidence="9 10">
    <name type="scientific">Sander lucioperca</name>
    <name type="common">Pike-perch</name>
    <name type="synonym">Perca lucioperca</name>
    <dbReference type="NCBI Taxonomy" id="283035"/>
    <lineage>
        <taxon>Eukaryota</taxon>
        <taxon>Metazoa</taxon>
        <taxon>Chordata</taxon>
        <taxon>Craniata</taxon>
        <taxon>Vertebrata</taxon>
        <taxon>Euteleostomi</taxon>
        <taxon>Actinopterygii</taxon>
        <taxon>Neopterygii</taxon>
        <taxon>Teleostei</taxon>
        <taxon>Neoteleostei</taxon>
        <taxon>Acanthomorphata</taxon>
        <taxon>Eupercaria</taxon>
        <taxon>Perciformes</taxon>
        <taxon>Percoidei</taxon>
        <taxon>Percidae</taxon>
        <taxon>Luciopercinae</taxon>
        <taxon>Sander</taxon>
    </lineage>
</organism>
<dbReference type="InterPro" id="IPR000408">
    <property type="entry name" value="Reg_chr_condens"/>
</dbReference>
<accession>A0A8D0AF91</accession>
<dbReference type="Gene3D" id="3.30.2410.10">
    <property type="entry name" value="Hect, E3 ligase catalytic domain"/>
    <property type="match status" value="1"/>
</dbReference>
<dbReference type="PRINTS" id="PR00633">
    <property type="entry name" value="RCCNDNSATION"/>
</dbReference>
<dbReference type="Gene3D" id="3.90.1750.10">
    <property type="entry name" value="Hect, E3 ligase catalytic domains"/>
    <property type="match status" value="1"/>
</dbReference>
<dbReference type="CDD" id="cd00078">
    <property type="entry name" value="HECTc"/>
    <property type="match status" value="1"/>
</dbReference>
<dbReference type="GO" id="GO:0006511">
    <property type="term" value="P:ubiquitin-dependent protein catabolic process"/>
    <property type="evidence" value="ECO:0007669"/>
    <property type="project" value="TreeGrafter"/>
</dbReference>
<feature type="repeat" description="RCC1" evidence="7">
    <location>
        <begin position="53"/>
        <end position="102"/>
    </location>
</feature>
<keyword evidence="5 6" id="KW-0833">Ubl conjugation pathway</keyword>
<dbReference type="SUPFAM" id="SSF50985">
    <property type="entry name" value="RCC1/BLIP-II"/>
    <property type="match status" value="1"/>
</dbReference>
<dbReference type="SMART" id="SM00119">
    <property type="entry name" value="HECTc"/>
    <property type="match status" value="1"/>
</dbReference>
<evidence type="ECO:0000256" key="1">
    <source>
        <dbReference type="ARBA" id="ARBA00004496"/>
    </source>
</evidence>
<dbReference type="Gene3D" id="3.30.2160.10">
    <property type="entry name" value="Hect, E3 ligase catalytic domain"/>
    <property type="match status" value="1"/>
</dbReference>
<feature type="repeat" description="RCC1" evidence="7">
    <location>
        <begin position="209"/>
        <end position="260"/>
    </location>
</feature>
<dbReference type="GO" id="GO:0061630">
    <property type="term" value="F:ubiquitin protein ligase activity"/>
    <property type="evidence" value="ECO:0007669"/>
    <property type="project" value="TreeGrafter"/>
</dbReference>
<keyword evidence="10" id="KW-1185">Reference proteome</keyword>
<evidence type="ECO:0000256" key="6">
    <source>
        <dbReference type="PROSITE-ProRule" id="PRU00104"/>
    </source>
</evidence>
<dbReference type="Ensembl" id="ENSSLUT00000057346.1">
    <property type="protein sequence ID" value="ENSSLUP00000055728.1"/>
    <property type="gene ID" value="ENSSLUG00000023985.1"/>
</dbReference>
<dbReference type="InterPro" id="IPR009091">
    <property type="entry name" value="RCC1/BLIP-II"/>
</dbReference>
<dbReference type="FunFam" id="3.30.2160.10:FF:000004">
    <property type="entry name" value="probable E3 ubiquitin-protein ligase HERC4 isoform X1"/>
    <property type="match status" value="1"/>
</dbReference>
<evidence type="ECO:0000259" key="8">
    <source>
        <dbReference type="PROSITE" id="PS50237"/>
    </source>
</evidence>
<dbReference type="GeneTree" id="ENSGT00940000158924"/>
<gene>
    <name evidence="9" type="primary">herc4</name>
</gene>
<sequence>MLCWGNASYGQLGLGGIDEEIVVEPRKCEFFHGKQVCDVGCGHRHTAFLLEDGTVYTCGCNDLGQLGHEKSRKKPEQVVALDAQIILAVSCGESHTLALNDKGLVFSWGQGSDGQLGLNNFEECVRVPRNIKSLSDVQIAQVACGYWHSHALSRGGQVFSWGQNRYGQLGLGINGQSIPTPQIIQSLQGIPFAQISAGGAHSFALTLSGAVFGWGCNKFGQLGLNDSNDRSFPALLKSLRSQRVIYISCGEDHTAALTKLRGVFTFGAGGYGQLGHNSANHEINPRKVFELMGNVVTQIACGRQHTIAFTPSREKMDSFGLGGNGQLGTRSTCNRKSPAPVKGPWCSCNSPTDTGETLSIKLLEKNLIPRLSNSPPDIEALRLYLTLPECPLFSDRNNYVTIAIPFAKSLLSLKEAPLKVLGNWWSTFEPRVFQRLVELYKGVVVYLLQMHKMGIPSVEQRIFTCFLDTSLRLLEILHMVSERAGHIIQYDKFYIHELDDLIDIRNDYVTWIQRQMYPMGHDGGVTLCRYPFVFDAQAKTTLLHTDAVIQMQMAVDQAQMQNFSSMFMPAVESVNPCLILIVRRENIVGDTMEVLRKSKNVDYKKPLKVIFVGEEAVDAGGVRKEFFLLIMKELLDPKYGMFRYYEESRLIWFSNKTFEDIDLFNLIGIICGLAIYNLTIVELNFPVALYKKLLKRKPTLDDLKELMPDVGRSLQHLLDYTEDDLEETFCLNFTITEENYGATEVLELVPNGEDINVNQSNRQDFVNAYVDYVFNTSVAPLFECFYAGFHKVCGGKVLELFQPNELQAMVIGNTNYDWTELEKSTEYKGEYWADHPTIRLFWEVFHNLPLEKKKQFLLFLTGSDRIPILGMKSLKLVIQPTGGGEHYLPVAHTCFNLLDLPKYRSLETLREKLLQAIDHNQGFNLA</sequence>
<evidence type="ECO:0000256" key="7">
    <source>
        <dbReference type="PROSITE-ProRule" id="PRU00235"/>
    </source>
</evidence>
<dbReference type="GO" id="GO:0016567">
    <property type="term" value="P:protein ubiquitination"/>
    <property type="evidence" value="ECO:0007669"/>
    <property type="project" value="TreeGrafter"/>
</dbReference>
<dbReference type="PANTHER" id="PTHR45622">
    <property type="entry name" value="UBIQUITIN-PROTEIN LIGASE E3A-RELATED"/>
    <property type="match status" value="1"/>
</dbReference>
<name>A0A8D0AF91_SANLU</name>
<dbReference type="Pfam" id="PF00632">
    <property type="entry name" value="HECT"/>
    <property type="match status" value="1"/>
</dbReference>
<dbReference type="FunFam" id="3.30.2410.10:FF:000003">
    <property type="entry name" value="probable E3 ubiquitin-protein ligase HERC4 isoform X1"/>
    <property type="match status" value="1"/>
</dbReference>
<reference evidence="9" key="1">
    <citation type="submission" date="2025-08" db="UniProtKB">
        <authorList>
            <consortium name="Ensembl"/>
        </authorList>
    </citation>
    <scope>IDENTIFICATION</scope>
</reference>
<evidence type="ECO:0000256" key="5">
    <source>
        <dbReference type="ARBA" id="ARBA00022786"/>
    </source>
</evidence>
<dbReference type="Pfam" id="PF25390">
    <property type="entry name" value="WD40_RLD"/>
    <property type="match status" value="1"/>
</dbReference>
<dbReference type="SUPFAM" id="SSF56204">
    <property type="entry name" value="Hect, E3 ligase catalytic domain"/>
    <property type="match status" value="1"/>
</dbReference>
<feature type="repeat" description="RCC1" evidence="7">
    <location>
        <begin position="1"/>
        <end position="52"/>
    </location>
</feature>
<dbReference type="AlphaFoldDB" id="A0A8D0AF91"/>
<dbReference type="InterPro" id="IPR035983">
    <property type="entry name" value="Hect_E3_ubiquitin_ligase"/>
</dbReference>
<evidence type="ECO:0000313" key="9">
    <source>
        <dbReference type="Ensembl" id="ENSSLUP00000055728.1"/>
    </source>
</evidence>
<dbReference type="PROSITE" id="PS50012">
    <property type="entry name" value="RCC1_3"/>
    <property type="match status" value="6"/>
</dbReference>
<dbReference type="InterPro" id="IPR058923">
    <property type="entry name" value="RCC1-like_dom"/>
</dbReference>
<keyword evidence="3" id="KW-0808">Transferase</keyword>
<feature type="repeat" description="RCC1" evidence="7">
    <location>
        <begin position="261"/>
        <end position="312"/>
    </location>
</feature>
<dbReference type="InterPro" id="IPR000569">
    <property type="entry name" value="HECT_dom"/>
</dbReference>
<dbReference type="PROSITE" id="PS00626">
    <property type="entry name" value="RCC1_2"/>
    <property type="match status" value="3"/>
</dbReference>
<feature type="repeat" description="RCC1" evidence="7">
    <location>
        <begin position="103"/>
        <end position="155"/>
    </location>
</feature>
<evidence type="ECO:0000256" key="2">
    <source>
        <dbReference type="ARBA" id="ARBA00022490"/>
    </source>
</evidence>
<feature type="repeat" description="RCC1" evidence="7">
    <location>
        <begin position="156"/>
        <end position="208"/>
    </location>
</feature>
<evidence type="ECO:0000256" key="4">
    <source>
        <dbReference type="ARBA" id="ARBA00022737"/>
    </source>
</evidence>
<keyword evidence="2" id="KW-0963">Cytoplasm</keyword>
<dbReference type="Proteomes" id="UP000694568">
    <property type="component" value="Unplaced"/>
</dbReference>